<protein>
    <submittedName>
        <fullName evidence="2">Uncharacterized protein</fullName>
    </submittedName>
</protein>
<dbReference type="Proteomes" id="UP000305546">
    <property type="component" value="Unassembled WGS sequence"/>
</dbReference>
<gene>
    <name evidence="2" type="ORF">FG385_28705</name>
</gene>
<keyword evidence="3" id="KW-1185">Reference proteome</keyword>
<evidence type="ECO:0000256" key="1">
    <source>
        <dbReference type="SAM" id="Phobius"/>
    </source>
</evidence>
<name>A0A5C4LSI9_9PSEU</name>
<dbReference type="EMBL" id="VDFW01000035">
    <property type="protein sequence ID" value="TNC21325.1"/>
    <property type="molecule type" value="Genomic_DNA"/>
</dbReference>
<comment type="caution">
    <text evidence="2">The sequence shown here is derived from an EMBL/GenBank/DDBJ whole genome shotgun (WGS) entry which is preliminary data.</text>
</comment>
<evidence type="ECO:0000313" key="3">
    <source>
        <dbReference type="Proteomes" id="UP000305546"/>
    </source>
</evidence>
<keyword evidence="1" id="KW-0812">Transmembrane</keyword>
<proteinExistence type="predicted"/>
<evidence type="ECO:0000313" key="2">
    <source>
        <dbReference type="EMBL" id="TNC21325.1"/>
    </source>
</evidence>
<dbReference type="AlphaFoldDB" id="A0A5C4LSI9"/>
<dbReference type="OrthoDB" id="9948104at2"/>
<keyword evidence="1" id="KW-1133">Transmembrane helix</keyword>
<feature type="transmembrane region" description="Helical" evidence="1">
    <location>
        <begin position="52"/>
        <end position="80"/>
    </location>
</feature>
<organism evidence="2 3">
    <name type="scientific">Amycolatopsis alkalitolerans</name>
    <dbReference type="NCBI Taxonomy" id="2547244"/>
    <lineage>
        <taxon>Bacteria</taxon>
        <taxon>Bacillati</taxon>
        <taxon>Actinomycetota</taxon>
        <taxon>Actinomycetes</taxon>
        <taxon>Pseudonocardiales</taxon>
        <taxon>Pseudonocardiaceae</taxon>
        <taxon>Amycolatopsis</taxon>
    </lineage>
</organism>
<accession>A0A5C4LSI9</accession>
<keyword evidence="1" id="KW-0472">Membrane</keyword>
<reference evidence="2 3" key="1">
    <citation type="submission" date="2019-06" db="EMBL/GenBank/DDBJ databases">
        <title>Amycolatopsis alkalitolerans sp. nov., isolated from Gastrodia elata Blume.</title>
        <authorList>
            <person name="Narsing Rao M.P."/>
            <person name="Li W.J."/>
        </authorList>
    </citation>
    <scope>NUCLEOTIDE SEQUENCE [LARGE SCALE GENOMIC DNA]</scope>
    <source>
        <strain evidence="2 3">SYSUP0005</strain>
    </source>
</reference>
<sequence length="119" mass="12176">MLLAILALGLVTMHHAPAEHGLPGHGSATVVAMVPGTSPALSAAPMPDDHGMGAMLHECLAVLGQLAFGALLVLLVMAGFGPLSTRCRRRCPRALARSPDRPASPGGRSLLASVCVLRL</sequence>